<evidence type="ECO:0000259" key="5">
    <source>
        <dbReference type="Pfam" id="PF12937"/>
    </source>
</evidence>
<dbReference type="PROSITE" id="PS00678">
    <property type="entry name" value="WD_REPEATS_1"/>
    <property type="match status" value="1"/>
</dbReference>
<feature type="repeat" description="WD" evidence="3">
    <location>
        <begin position="95"/>
        <end position="128"/>
    </location>
</feature>
<dbReference type="InterPro" id="IPR015943">
    <property type="entry name" value="WD40/YVTN_repeat-like_dom_sf"/>
</dbReference>
<dbReference type="Pfam" id="PF12937">
    <property type="entry name" value="F-box-like"/>
    <property type="match status" value="1"/>
</dbReference>
<evidence type="ECO:0000256" key="3">
    <source>
        <dbReference type="PROSITE-ProRule" id="PRU00221"/>
    </source>
</evidence>
<dbReference type="AlphaFoldDB" id="A0A0D2J240"/>
<dbReference type="EMBL" id="KK104338">
    <property type="protein sequence ID" value="KIY94062.1"/>
    <property type="molecule type" value="Genomic_DNA"/>
</dbReference>
<evidence type="ECO:0000256" key="1">
    <source>
        <dbReference type="ARBA" id="ARBA00022574"/>
    </source>
</evidence>
<evidence type="ECO:0000256" key="2">
    <source>
        <dbReference type="ARBA" id="ARBA00022737"/>
    </source>
</evidence>
<dbReference type="PROSITE" id="PS50294">
    <property type="entry name" value="WD_REPEATS_REGION"/>
    <property type="match status" value="1"/>
</dbReference>
<dbReference type="Proteomes" id="UP000054498">
    <property type="component" value="Unassembled WGS sequence"/>
</dbReference>
<gene>
    <name evidence="6" type="ORF">MNEG_13899</name>
</gene>
<sequence length="207" mass="20791">MPPAAQQLGGALLERVLATLDARALAAAEAACKEWRGAVRAGSLWRRFALAAAGGSGAGGAGGGGAASDPWKSQFVDSRAAARFDAGRVRSAAQLSGHTAAVTAIRSDGADLVITASADGTARAWDLNGPGRQLHALRHAAPVAAAAALSPEVAVTATAAAAHLWRRGARARSFPLQAPVSGRGLSSGRRSGRARRRPAFFGTTAAG</sequence>
<keyword evidence="7" id="KW-1185">Reference proteome</keyword>
<dbReference type="PANTHER" id="PTHR44436">
    <property type="entry name" value="F-BOX/WD REPEAT-CONTAINING PROTEIN 2"/>
    <property type="match status" value="1"/>
</dbReference>
<dbReference type="InterPro" id="IPR036322">
    <property type="entry name" value="WD40_repeat_dom_sf"/>
</dbReference>
<dbReference type="Gene3D" id="2.130.10.10">
    <property type="entry name" value="YVTN repeat-like/Quinoprotein amine dehydrogenase"/>
    <property type="match status" value="1"/>
</dbReference>
<dbReference type="PANTHER" id="PTHR44436:SF1">
    <property type="entry name" value="F-BOX_WD REPEAT-CONTAINING PROTEIN 2"/>
    <property type="match status" value="1"/>
</dbReference>
<dbReference type="SMART" id="SM00320">
    <property type="entry name" value="WD40"/>
    <property type="match status" value="1"/>
</dbReference>
<keyword evidence="1 3" id="KW-0853">WD repeat</keyword>
<dbReference type="KEGG" id="mng:MNEG_13899"/>
<feature type="region of interest" description="Disordered" evidence="4">
    <location>
        <begin position="179"/>
        <end position="207"/>
    </location>
</feature>
<name>A0A0D2J240_9CHLO</name>
<dbReference type="PROSITE" id="PS50082">
    <property type="entry name" value="WD_REPEATS_2"/>
    <property type="match status" value="1"/>
</dbReference>
<reference evidence="6 7" key="1">
    <citation type="journal article" date="2013" name="BMC Genomics">
        <title>Reconstruction of the lipid metabolism for the microalga Monoraphidium neglectum from its genome sequence reveals characteristics suitable for biofuel production.</title>
        <authorList>
            <person name="Bogen C."/>
            <person name="Al-Dilaimi A."/>
            <person name="Albersmeier A."/>
            <person name="Wichmann J."/>
            <person name="Grundmann M."/>
            <person name="Rupp O."/>
            <person name="Lauersen K.J."/>
            <person name="Blifernez-Klassen O."/>
            <person name="Kalinowski J."/>
            <person name="Goesmann A."/>
            <person name="Mussgnug J.H."/>
            <person name="Kruse O."/>
        </authorList>
    </citation>
    <scope>NUCLEOTIDE SEQUENCE [LARGE SCALE GENOMIC DNA]</scope>
    <source>
        <strain evidence="6 7">SAG 48.87</strain>
    </source>
</reference>
<dbReference type="InterPro" id="IPR042627">
    <property type="entry name" value="FBXW2"/>
</dbReference>
<feature type="domain" description="F-box" evidence="5">
    <location>
        <begin position="12"/>
        <end position="49"/>
    </location>
</feature>
<dbReference type="InterPro" id="IPR019775">
    <property type="entry name" value="WD40_repeat_CS"/>
</dbReference>
<dbReference type="STRING" id="145388.A0A0D2J240"/>
<dbReference type="RefSeq" id="XP_013893082.1">
    <property type="nucleotide sequence ID" value="XM_014037628.1"/>
</dbReference>
<dbReference type="InterPro" id="IPR001680">
    <property type="entry name" value="WD40_rpt"/>
</dbReference>
<dbReference type="InterPro" id="IPR001810">
    <property type="entry name" value="F-box_dom"/>
</dbReference>
<dbReference type="SUPFAM" id="SSF81383">
    <property type="entry name" value="F-box domain"/>
    <property type="match status" value="1"/>
</dbReference>
<organism evidence="6 7">
    <name type="scientific">Monoraphidium neglectum</name>
    <dbReference type="NCBI Taxonomy" id="145388"/>
    <lineage>
        <taxon>Eukaryota</taxon>
        <taxon>Viridiplantae</taxon>
        <taxon>Chlorophyta</taxon>
        <taxon>core chlorophytes</taxon>
        <taxon>Chlorophyceae</taxon>
        <taxon>CS clade</taxon>
        <taxon>Sphaeropleales</taxon>
        <taxon>Selenastraceae</taxon>
        <taxon>Monoraphidium</taxon>
    </lineage>
</organism>
<dbReference type="Gene3D" id="1.20.1280.50">
    <property type="match status" value="1"/>
</dbReference>
<proteinExistence type="predicted"/>
<dbReference type="SUPFAM" id="SSF50978">
    <property type="entry name" value="WD40 repeat-like"/>
    <property type="match status" value="1"/>
</dbReference>
<accession>A0A0D2J240</accession>
<evidence type="ECO:0000313" key="7">
    <source>
        <dbReference type="Proteomes" id="UP000054498"/>
    </source>
</evidence>
<evidence type="ECO:0000313" key="6">
    <source>
        <dbReference type="EMBL" id="KIY94062.1"/>
    </source>
</evidence>
<protein>
    <recommendedName>
        <fullName evidence="5">F-box domain-containing protein</fullName>
    </recommendedName>
</protein>
<keyword evidence="2" id="KW-0677">Repeat</keyword>
<evidence type="ECO:0000256" key="4">
    <source>
        <dbReference type="SAM" id="MobiDB-lite"/>
    </source>
</evidence>
<dbReference type="GeneID" id="25731407"/>
<dbReference type="InterPro" id="IPR036047">
    <property type="entry name" value="F-box-like_dom_sf"/>
</dbReference>